<keyword evidence="3" id="KW-0378">Hydrolase</keyword>
<dbReference type="RefSeq" id="WP_246919512.1">
    <property type="nucleotide sequence ID" value="NZ_CP140151.1"/>
</dbReference>
<feature type="domain" description="Helicase ATP-binding" evidence="2">
    <location>
        <begin position="19"/>
        <end position="214"/>
    </location>
</feature>
<proteinExistence type="predicted"/>
<protein>
    <submittedName>
        <fullName evidence="3">Helicase-related protein</fullName>
    </submittedName>
</protein>
<feature type="region of interest" description="Disordered" evidence="1">
    <location>
        <begin position="550"/>
        <end position="580"/>
    </location>
</feature>
<sequence length="692" mass="76649">MAELIKIEYAQTGKSASSDGLGMREMQARAYEKRDSQYLLLKAPPASGKSRALMFLALHKLNHLGLRKAIVAVPEMSIGASFKGTDLTSYGFDWDWHIEDRNDLCRAGNDSGKVDAFCRFMADPHDRILVCTHATLRYAFAKLKSSDFDDCLVAIDEFHHVSAEEGNRLGGLIDDLMHGSNAHIVAMTGSYFRGDAAPILLPDDEARFDKVTYTYYEQLNGYRYLKSLGIGYHFYQGRYLDAIREVLDPAKKTIVHIPNVNSGESTKDKYGEVDHILDALGDVEVQDSRTGIVTVRHPTGKLLKVADLVTDTPIRRDVQEYLRQVTKPEDVDVIIALGMAKEGFDWPFCEHVLTIGYRNSMTEIVQIIGRATRDSESKTHAQFTNLIAQPDADDDDVKVSVNNLLKAITVSLLMEQVLAPSVSFKPRSRMRPGEEAEPGTVIIDDTQAPVSDKVMGILDSGGQEDIISALLQKPEVAAAAVTETTEPEIINEVELPKVIERLHPDLDESEREVLRETVLTTMGARSTGGLLSEDELPEGAEIHEPGQVYDVEDGVPVDPGAAPDGRDLDGEADDGEPKGNRQFIKIGEKFVNIEHLNVDLINQINPFQGAYEILSKALTAPVLKTIQDTVIGNRTQMTEEEAVVLWPKIVAFTKERGHPPSVHSDDHMEVRYAEALAYIQQKKREKMQGASA</sequence>
<keyword evidence="3" id="KW-0067">ATP-binding</keyword>
<dbReference type="Gene3D" id="3.40.50.300">
    <property type="entry name" value="P-loop containing nucleotide triphosphate hydrolases"/>
    <property type="match status" value="2"/>
</dbReference>
<evidence type="ECO:0000256" key="1">
    <source>
        <dbReference type="SAM" id="MobiDB-lite"/>
    </source>
</evidence>
<feature type="compositionally biased region" description="Basic and acidic residues" evidence="1">
    <location>
        <begin position="564"/>
        <end position="579"/>
    </location>
</feature>
<accession>A0ABZ0YD88</accession>
<dbReference type="EMBL" id="CP140151">
    <property type="protein sequence ID" value="WQH10051.1"/>
    <property type="molecule type" value="Genomic_DNA"/>
</dbReference>
<keyword evidence="3" id="KW-0547">Nucleotide-binding</keyword>
<dbReference type="SUPFAM" id="SSF52540">
    <property type="entry name" value="P-loop containing nucleoside triphosphate hydrolases"/>
    <property type="match status" value="1"/>
</dbReference>
<dbReference type="InterPro" id="IPR014001">
    <property type="entry name" value="Helicase_ATP-bd"/>
</dbReference>
<dbReference type="GO" id="GO:0004386">
    <property type="term" value="F:helicase activity"/>
    <property type="evidence" value="ECO:0007669"/>
    <property type="project" value="UniProtKB-KW"/>
</dbReference>
<gene>
    <name evidence="3" type="ORF">SR908_05120</name>
</gene>
<dbReference type="SMART" id="SM00487">
    <property type="entry name" value="DEXDc"/>
    <property type="match status" value="1"/>
</dbReference>
<name>A0ABZ0YD88_9GAMM</name>
<evidence type="ECO:0000313" key="4">
    <source>
        <dbReference type="Proteomes" id="UP001321908"/>
    </source>
</evidence>
<reference evidence="3 4" key="1">
    <citation type="submission" date="2023-11" db="EMBL/GenBank/DDBJ databases">
        <title>MicrobeMod: A computational toolkit for identifying prokaryotic methylation and restriction-modification with nanopore sequencing.</title>
        <authorList>
            <person name="Crits-Christoph A."/>
            <person name="Kang S.C."/>
            <person name="Lee H."/>
            <person name="Ostrov N."/>
        </authorList>
    </citation>
    <scope>NUCLEOTIDE SEQUENCE [LARGE SCALE GENOMIC DNA]</scope>
    <source>
        <strain evidence="3 4">ATCC 43984</strain>
    </source>
</reference>
<keyword evidence="3" id="KW-0347">Helicase</keyword>
<keyword evidence="4" id="KW-1185">Reference proteome</keyword>
<organism evidence="3 4">
    <name type="scientific">Chromohalobacter canadensis</name>
    <dbReference type="NCBI Taxonomy" id="141389"/>
    <lineage>
        <taxon>Bacteria</taxon>
        <taxon>Pseudomonadati</taxon>
        <taxon>Pseudomonadota</taxon>
        <taxon>Gammaproteobacteria</taxon>
        <taxon>Oceanospirillales</taxon>
        <taxon>Halomonadaceae</taxon>
        <taxon>Chromohalobacter</taxon>
    </lineage>
</organism>
<evidence type="ECO:0000313" key="3">
    <source>
        <dbReference type="EMBL" id="WQH10051.1"/>
    </source>
</evidence>
<dbReference type="InterPro" id="IPR027417">
    <property type="entry name" value="P-loop_NTPase"/>
</dbReference>
<dbReference type="Proteomes" id="UP001321908">
    <property type="component" value="Chromosome"/>
</dbReference>
<evidence type="ECO:0000259" key="2">
    <source>
        <dbReference type="SMART" id="SM00487"/>
    </source>
</evidence>